<gene>
    <name evidence="7" type="ORF">J8380_09585</name>
</gene>
<protein>
    <submittedName>
        <fullName evidence="7">CRISPR-associated endonuclease Cas1</fullName>
        <ecNumber evidence="7">3.1.-.-</ecNumber>
    </submittedName>
</protein>
<evidence type="ECO:0000313" key="7">
    <source>
        <dbReference type="EMBL" id="QTR48561.1"/>
    </source>
</evidence>
<dbReference type="EC" id="3.1.-.-" evidence="7"/>
<keyword evidence="6" id="KW-0051">Antiviral defense</keyword>
<sequence>MRKPLYLDIAQAKTVSLEAVALRVIAHEQAEHFYPLRRISRVIVTGKVRWETDALLACLEYGIPVAFRGRDGHLIGHCLNDRSSQVSLETLLTSCADSSEGDRLYQQWRVHEESQWVRRIGKAYRQIFHNAVAHGVMPYIEPQLQQALPCPIRQFDGQLQAPIASHVVEILEAYGFSDNIQLPITRRVHLSRDLERLLLLEAYWLVARGDAPLLFADRGLRYSVVHFYESHQQHFEERARIALNRLWRLLKHQEAD</sequence>
<evidence type="ECO:0000256" key="6">
    <source>
        <dbReference type="ARBA" id="ARBA00023118"/>
    </source>
</evidence>
<name>A0ABX7WYT7_9GAMM</name>
<dbReference type="Pfam" id="PF01867">
    <property type="entry name" value="Cas_Cas1"/>
    <property type="match status" value="1"/>
</dbReference>
<keyword evidence="1" id="KW-0540">Nuclease</keyword>
<keyword evidence="5" id="KW-0460">Magnesium</keyword>
<evidence type="ECO:0000256" key="5">
    <source>
        <dbReference type="ARBA" id="ARBA00022842"/>
    </source>
</evidence>
<dbReference type="Proteomes" id="UP000672027">
    <property type="component" value="Chromosome"/>
</dbReference>
<accession>A0ABX7WYT7</accession>
<organism evidence="7 8">
    <name type="scientific">Candidatus Thiothrix anitrata</name>
    <dbReference type="NCBI Taxonomy" id="2823902"/>
    <lineage>
        <taxon>Bacteria</taxon>
        <taxon>Pseudomonadati</taxon>
        <taxon>Pseudomonadota</taxon>
        <taxon>Gammaproteobacteria</taxon>
        <taxon>Thiotrichales</taxon>
        <taxon>Thiotrichaceae</taxon>
        <taxon>Thiothrix</taxon>
    </lineage>
</organism>
<evidence type="ECO:0000256" key="3">
    <source>
        <dbReference type="ARBA" id="ARBA00022759"/>
    </source>
</evidence>
<reference evidence="7 8" key="1">
    <citation type="submission" date="2021-04" db="EMBL/GenBank/DDBJ databases">
        <title>Genomics, taxonomy and metabolism of representatives of sulfur bacteria of the genus Thiothrix: Thiothrix fructosivorans QT, Thiothrix unzii A1T and three new species, Thiothrix subterranea sp. nov., Thiothrix litoralis sp. nov. and 'Candidatus Thiothrix anitrata' sp. nov.</title>
        <authorList>
            <person name="Ravin N.V."/>
            <person name="Smolyakov D."/>
            <person name="Rudenko T.S."/>
            <person name="Mardanov A.V."/>
            <person name="Beletsky A.V."/>
            <person name="Markov N.D."/>
            <person name="Fomenkov A.I."/>
            <person name="Roberts R.J."/>
            <person name="Karnachuk O.V."/>
            <person name="Novikov A."/>
            <person name="Grabovich M.Y."/>
        </authorList>
    </citation>
    <scope>NUCLEOTIDE SEQUENCE [LARGE SCALE GENOMIC DNA]</scope>
    <source>
        <strain evidence="7 8">A52</strain>
    </source>
</reference>
<keyword evidence="3 7" id="KW-0255">Endonuclease</keyword>
<keyword evidence="8" id="KW-1185">Reference proteome</keyword>
<evidence type="ECO:0000313" key="8">
    <source>
        <dbReference type="Proteomes" id="UP000672027"/>
    </source>
</evidence>
<dbReference type="EMBL" id="CP072800">
    <property type="protein sequence ID" value="QTR48561.1"/>
    <property type="molecule type" value="Genomic_DNA"/>
</dbReference>
<keyword evidence="2" id="KW-0479">Metal-binding</keyword>
<evidence type="ECO:0000256" key="2">
    <source>
        <dbReference type="ARBA" id="ARBA00022723"/>
    </source>
</evidence>
<dbReference type="Gene3D" id="3.100.10.20">
    <property type="entry name" value="CRISPR-associated endonuclease Cas1, N-terminal domain"/>
    <property type="match status" value="1"/>
</dbReference>
<dbReference type="InterPro" id="IPR002729">
    <property type="entry name" value="CRISPR-assoc_Cas1"/>
</dbReference>
<dbReference type="GO" id="GO:0004519">
    <property type="term" value="F:endonuclease activity"/>
    <property type="evidence" value="ECO:0007669"/>
    <property type="project" value="UniProtKB-KW"/>
</dbReference>
<proteinExistence type="predicted"/>
<evidence type="ECO:0000256" key="1">
    <source>
        <dbReference type="ARBA" id="ARBA00022722"/>
    </source>
</evidence>
<dbReference type="GO" id="GO:0016787">
    <property type="term" value="F:hydrolase activity"/>
    <property type="evidence" value="ECO:0007669"/>
    <property type="project" value="UniProtKB-KW"/>
</dbReference>
<dbReference type="RefSeq" id="WP_210225452.1">
    <property type="nucleotide sequence ID" value="NZ_CP072800.1"/>
</dbReference>
<dbReference type="InterPro" id="IPR042211">
    <property type="entry name" value="CRISPR-assoc_Cas1_N"/>
</dbReference>
<evidence type="ECO:0000256" key="4">
    <source>
        <dbReference type="ARBA" id="ARBA00022801"/>
    </source>
</evidence>
<keyword evidence="4 7" id="KW-0378">Hydrolase</keyword>